<dbReference type="Proteomes" id="UP000504618">
    <property type="component" value="Unplaced"/>
</dbReference>
<keyword evidence="4" id="KW-0540">Nuclease</keyword>
<keyword evidence="7" id="KW-0539">Nucleus</keyword>
<comment type="cofactor">
    <cofactor evidence="1">
        <name>a divalent metal cation</name>
        <dbReference type="ChEBI" id="CHEBI:60240"/>
    </cofactor>
</comment>
<dbReference type="RefSeq" id="XP_024871920.1">
    <property type="nucleotide sequence ID" value="XM_025016152.1"/>
</dbReference>
<keyword evidence="8" id="KW-1133">Transmembrane helix</keyword>
<evidence type="ECO:0000256" key="3">
    <source>
        <dbReference type="ARBA" id="ARBA00006958"/>
    </source>
</evidence>
<dbReference type="GeneID" id="112454651"/>
<organism evidence="10 11">
    <name type="scientific">Temnothorax curvispinosus</name>
    <dbReference type="NCBI Taxonomy" id="300111"/>
    <lineage>
        <taxon>Eukaryota</taxon>
        <taxon>Metazoa</taxon>
        <taxon>Ecdysozoa</taxon>
        <taxon>Arthropoda</taxon>
        <taxon>Hexapoda</taxon>
        <taxon>Insecta</taxon>
        <taxon>Pterygota</taxon>
        <taxon>Neoptera</taxon>
        <taxon>Endopterygota</taxon>
        <taxon>Hymenoptera</taxon>
        <taxon>Apocrita</taxon>
        <taxon>Aculeata</taxon>
        <taxon>Formicoidea</taxon>
        <taxon>Formicidae</taxon>
        <taxon>Myrmicinae</taxon>
        <taxon>Temnothorax</taxon>
    </lineage>
</organism>
<evidence type="ECO:0000259" key="9">
    <source>
        <dbReference type="Pfam" id="PF13359"/>
    </source>
</evidence>
<evidence type="ECO:0000256" key="6">
    <source>
        <dbReference type="ARBA" id="ARBA00022801"/>
    </source>
</evidence>
<dbReference type="GO" id="GO:0046872">
    <property type="term" value="F:metal ion binding"/>
    <property type="evidence" value="ECO:0007669"/>
    <property type="project" value="UniProtKB-KW"/>
</dbReference>
<keyword evidence="8" id="KW-0812">Transmembrane</keyword>
<comment type="similarity">
    <text evidence="3">Belongs to the HARBI1 family.</text>
</comment>
<proteinExistence type="inferred from homology"/>
<dbReference type="GO" id="GO:0004518">
    <property type="term" value="F:nuclease activity"/>
    <property type="evidence" value="ECO:0007669"/>
    <property type="project" value="UniProtKB-KW"/>
</dbReference>
<evidence type="ECO:0000256" key="2">
    <source>
        <dbReference type="ARBA" id="ARBA00004123"/>
    </source>
</evidence>
<dbReference type="InterPro" id="IPR027806">
    <property type="entry name" value="HARBI1_dom"/>
</dbReference>
<evidence type="ECO:0000313" key="10">
    <source>
        <dbReference type="Proteomes" id="UP000504618"/>
    </source>
</evidence>
<dbReference type="PANTHER" id="PTHR22930:SF269">
    <property type="entry name" value="NUCLEASE HARBI1-LIKE PROTEIN"/>
    <property type="match status" value="1"/>
</dbReference>
<dbReference type="GO" id="GO:0005634">
    <property type="term" value="C:nucleus"/>
    <property type="evidence" value="ECO:0007669"/>
    <property type="project" value="UniProtKB-SubCell"/>
</dbReference>
<dbReference type="Pfam" id="PF13359">
    <property type="entry name" value="DDE_Tnp_4"/>
    <property type="match status" value="1"/>
</dbReference>
<accession>A0A6J1PSF8</accession>
<keyword evidence="10" id="KW-1185">Reference proteome</keyword>
<evidence type="ECO:0000256" key="4">
    <source>
        <dbReference type="ARBA" id="ARBA00022722"/>
    </source>
</evidence>
<dbReference type="PANTHER" id="PTHR22930">
    <property type="match status" value="1"/>
</dbReference>
<evidence type="ECO:0000256" key="1">
    <source>
        <dbReference type="ARBA" id="ARBA00001968"/>
    </source>
</evidence>
<evidence type="ECO:0000313" key="11">
    <source>
        <dbReference type="RefSeq" id="XP_024871920.1"/>
    </source>
</evidence>
<keyword evidence="8" id="KW-0472">Membrane</keyword>
<sequence length="281" mass="32459">MHNEKEIFIHALLILMLGIYIVKKRISFRWVNRQYWVRPNNVRRPDQGDFNHLLQEMKNDLFMFFRYTRMSLCIFNQLLEMMTPFLVKKSHRPLIPEQRLALTLRLRFLTTGDQVLSIALAYRIGESTARKVIKETCAAIKRILAPLYLPSPTEEDWIKVCEGFWTTWNLPNCCGAVDEKHVQVQAPPNSGSLYFNYKKIFSIIVMAACDHNYKFTVVDVGAYGSNSDGGVLSRSEFGKALHNGNLNLPKDETNLPGSRTRTPCFFVGDEAFQLTQNMMRP</sequence>
<reference evidence="11" key="1">
    <citation type="submission" date="2025-08" db="UniProtKB">
        <authorList>
            <consortium name="RefSeq"/>
        </authorList>
    </citation>
    <scope>IDENTIFICATION</scope>
    <source>
        <tissue evidence="11">Whole body</tissue>
    </source>
</reference>
<keyword evidence="5" id="KW-0479">Metal-binding</keyword>
<gene>
    <name evidence="11" type="primary">LOC112454651</name>
</gene>
<dbReference type="OrthoDB" id="6576773at2759"/>
<evidence type="ECO:0000256" key="7">
    <source>
        <dbReference type="ARBA" id="ARBA00023242"/>
    </source>
</evidence>
<protein>
    <submittedName>
        <fullName evidence="11">Protein ANTAGONIST OF LIKE HETEROCHROMATIN PROTEIN 1-like</fullName>
    </submittedName>
</protein>
<evidence type="ECO:0000256" key="5">
    <source>
        <dbReference type="ARBA" id="ARBA00022723"/>
    </source>
</evidence>
<comment type="subcellular location">
    <subcellularLocation>
        <location evidence="2">Nucleus</location>
    </subcellularLocation>
</comment>
<keyword evidence="6" id="KW-0378">Hydrolase</keyword>
<feature type="domain" description="DDE Tnp4" evidence="9">
    <location>
        <begin position="177"/>
        <end position="281"/>
    </location>
</feature>
<feature type="transmembrane region" description="Helical" evidence="8">
    <location>
        <begin position="6"/>
        <end position="23"/>
    </location>
</feature>
<name>A0A6J1PSF8_9HYME</name>
<evidence type="ECO:0000256" key="8">
    <source>
        <dbReference type="SAM" id="Phobius"/>
    </source>
</evidence>
<dbReference type="GO" id="GO:0016787">
    <property type="term" value="F:hydrolase activity"/>
    <property type="evidence" value="ECO:0007669"/>
    <property type="project" value="UniProtKB-KW"/>
</dbReference>
<dbReference type="AlphaFoldDB" id="A0A6J1PSF8"/>
<dbReference type="InterPro" id="IPR045249">
    <property type="entry name" value="HARBI1-like"/>
</dbReference>